<comment type="cofactor">
    <cofactor evidence="1">
        <name>Zn(2+)</name>
        <dbReference type="ChEBI" id="CHEBI:29105"/>
    </cofactor>
</comment>
<feature type="region of interest" description="Disordered" evidence="4">
    <location>
        <begin position="1234"/>
        <end position="1260"/>
    </location>
</feature>
<keyword evidence="7" id="KW-1185">Reference proteome</keyword>
<dbReference type="EMBL" id="CAJFCJ010000005">
    <property type="protein sequence ID" value="CAD5114345.1"/>
    <property type="molecule type" value="Genomic_DNA"/>
</dbReference>
<feature type="region of interest" description="Disordered" evidence="4">
    <location>
        <begin position="882"/>
        <end position="936"/>
    </location>
</feature>
<dbReference type="PROSITE" id="PS52035">
    <property type="entry name" value="PEPTIDASE_M14"/>
    <property type="match status" value="1"/>
</dbReference>
<dbReference type="InterPro" id="IPR050821">
    <property type="entry name" value="Cytosolic_carboxypeptidase"/>
</dbReference>
<accession>A0A7I8VDV1</accession>
<evidence type="ECO:0000313" key="6">
    <source>
        <dbReference type="EMBL" id="CAD5114345.1"/>
    </source>
</evidence>
<dbReference type="GO" id="GO:0004181">
    <property type="term" value="F:metallocarboxypeptidase activity"/>
    <property type="evidence" value="ECO:0007669"/>
    <property type="project" value="InterPro"/>
</dbReference>
<evidence type="ECO:0000256" key="4">
    <source>
        <dbReference type="SAM" id="MobiDB-lite"/>
    </source>
</evidence>
<feature type="region of interest" description="Disordered" evidence="4">
    <location>
        <begin position="806"/>
        <end position="834"/>
    </location>
</feature>
<feature type="compositionally biased region" description="Basic residues" evidence="4">
    <location>
        <begin position="904"/>
        <end position="913"/>
    </location>
</feature>
<dbReference type="GO" id="GO:0008270">
    <property type="term" value="F:zinc ion binding"/>
    <property type="evidence" value="ECO:0007669"/>
    <property type="project" value="InterPro"/>
</dbReference>
<proteinExistence type="inferred from homology"/>
<comment type="caution">
    <text evidence="6">The sequence shown here is derived from an EMBL/GenBank/DDBJ whole genome shotgun (WGS) entry which is preliminary data.</text>
</comment>
<feature type="region of interest" description="Disordered" evidence="4">
    <location>
        <begin position="295"/>
        <end position="315"/>
    </location>
</feature>
<dbReference type="Gene3D" id="3.40.630.10">
    <property type="entry name" value="Zn peptidases"/>
    <property type="match status" value="1"/>
</dbReference>
<dbReference type="SUPFAM" id="SSF53187">
    <property type="entry name" value="Zn-dependent exopeptidases"/>
    <property type="match status" value="1"/>
</dbReference>
<feature type="compositionally biased region" description="Low complexity" evidence="4">
    <location>
        <begin position="35"/>
        <end position="47"/>
    </location>
</feature>
<dbReference type="PANTHER" id="PTHR12756:SF4">
    <property type="entry name" value="PEPTIDASE M14 CARBOXYPEPTIDASE A DOMAIN-CONTAINING PROTEIN"/>
    <property type="match status" value="1"/>
</dbReference>
<dbReference type="Pfam" id="PF00246">
    <property type="entry name" value="Peptidase_M14"/>
    <property type="match status" value="1"/>
</dbReference>
<evidence type="ECO:0000259" key="5">
    <source>
        <dbReference type="PROSITE" id="PS52035"/>
    </source>
</evidence>
<dbReference type="InterPro" id="IPR000834">
    <property type="entry name" value="Peptidase_M14"/>
</dbReference>
<reference evidence="6 7" key="1">
    <citation type="submission" date="2020-08" db="EMBL/GenBank/DDBJ databases">
        <authorList>
            <person name="Hejnol A."/>
        </authorList>
    </citation>
    <scope>NUCLEOTIDE SEQUENCE [LARGE SCALE GENOMIC DNA]</scope>
</reference>
<evidence type="ECO:0000256" key="3">
    <source>
        <dbReference type="PROSITE-ProRule" id="PRU01379"/>
    </source>
</evidence>
<name>A0A7I8VDV1_9ANNE</name>
<feature type="compositionally biased region" description="Polar residues" evidence="4">
    <location>
        <begin position="295"/>
        <end position="308"/>
    </location>
</feature>
<organism evidence="6 7">
    <name type="scientific">Dimorphilus gyrociliatus</name>
    <dbReference type="NCBI Taxonomy" id="2664684"/>
    <lineage>
        <taxon>Eukaryota</taxon>
        <taxon>Metazoa</taxon>
        <taxon>Spiralia</taxon>
        <taxon>Lophotrochozoa</taxon>
        <taxon>Annelida</taxon>
        <taxon>Polychaeta</taxon>
        <taxon>Polychaeta incertae sedis</taxon>
        <taxon>Dinophilidae</taxon>
        <taxon>Dimorphilus</taxon>
    </lineage>
</organism>
<evidence type="ECO:0000313" key="7">
    <source>
        <dbReference type="Proteomes" id="UP000549394"/>
    </source>
</evidence>
<feature type="domain" description="Peptidase M14" evidence="5">
    <location>
        <begin position="490"/>
        <end position="766"/>
    </location>
</feature>
<feature type="region of interest" description="Disordered" evidence="4">
    <location>
        <begin position="33"/>
        <end position="60"/>
    </location>
</feature>
<dbReference type="OrthoDB" id="10253041at2759"/>
<sequence>MILSFLFLGYIDAWKDTIRKKTQNDITTLVERALHSSSNNSDQPSSHSSDEEVEGEQLDDSQGISAIDKIKERNFLILSKKRSIQKIRAFSALDSKSPSSECSSVYSIGRSERSIGRKLGRFLSREERISPEFEIHKALPEIPSTSTQYLSYAKLAEKALNDYEKLNAFEKHQFFNFFTKDAFVDALRTGRLADGSFLQKVDGNYVDRYGIEKDEYGPFWPSDYGPLCPTPKLARASQWKFEPLNTRMEGRALVCCHGEGMVDLKERERERERESKKQYHCANAFLTDKLNAMSDDQQSLSESAQDSSCTDDADNNSMFAPIKRTVINRYSQHLEEFISKYKTKPPDIKYWPYGPYWPPHYYGPLLQTPKHLRTMPDYIEPLFCKDNKKLSIDKQQTEFDRRWRGVQIVYDSEKSGKDYQPPPVASGFCPSLTFESRFESGNLRQVRRVYGRNTMHLHCPLLSKEMPYYMLEWQMEFPYKEDTYYLAHCYPYTYTDLKEDLDNIITNSEKSHVIKREVLCETKAGNSCFLITVTNFAVNPDDKQGVVVTARVHPGESNSSWVMKGVLEFLTSNSNAAKTLRKKFIFKLVPMLNPDGVIVGNYRCSLSAKDLNRNYRHPHKEKFPTIWYTKEMLEKFGKTSNVLIYCDLHGHSRKQNVFMYGCNTTEQTEQNFSSPEHFLKERLFPFLMSRKAPEKFSFTGCKFQIRKCKESTGRVVMFRQMNIQNSFTLEATFSGTTICSGENRHFTVNDYQDMGRVFCETVLEYDEAQTNKSAQTEIFISMTRAIAQHFLETRGIEIKSNPSIKKWNSETNDQEKRSNASSSPIVNGIDKNKSQDCVSSRKRAFDVSSVNIDKLLNETSLKSSDGCIKILENLNLSNDCLESGSSSDSNSESEPELKWTEPKAKRKKKRSKTKALNEKKSLSDKTLPAINNNEAKKKATTEFHGYLRLSKRQTPAQCLSQPVCPKLFSIPQIKELTYQSSNSLVRYSTSDGEEEPKRQTDSLPACSPQRKLNESESDQNSSTESLQEKLKQPIIAPFSDRLTKRSLSSNDLKLNTFTSKEFVKKHPPFKNKYEGRSNGGIPCFSQERLYERSKKRLDRLEDQTPDDKNLLYFPSDDVKEEPNTARVKTTPPHLSYVHTAQGFNPTVSMDRIRHVPNKQFEPLSSLNLSSLRFHQRYDTTIKTYSHFSHPATATAPLEPRISKEEFNRPPRSYHLPILKNAVVPADSAQFLVGPQQSKSLPSSTCKSEKNPGVLINGLRK</sequence>
<evidence type="ECO:0000256" key="1">
    <source>
        <dbReference type="ARBA" id="ARBA00001947"/>
    </source>
</evidence>
<protein>
    <submittedName>
        <fullName evidence="6">DgyrCDS3484</fullName>
    </submittedName>
</protein>
<comment type="similarity">
    <text evidence="2 3">Belongs to the peptidase M14 family.</text>
</comment>
<feature type="compositionally biased region" description="Low complexity" evidence="4">
    <location>
        <begin position="882"/>
        <end position="892"/>
    </location>
</feature>
<gene>
    <name evidence="6" type="ORF">DGYR_LOCUS3196</name>
</gene>
<dbReference type="GO" id="GO:0006508">
    <property type="term" value="P:proteolysis"/>
    <property type="evidence" value="ECO:0007669"/>
    <property type="project" value="InterPro"/>
</dbReference>
<feature type="region of interest" description="Disordered" evidence="4">
    <location>
        <begin position="987"/>
        <end position="1032"/>
    </location>
</feature>
<dbReference type="PANTHER" id="PTHR12756">
    <property type="entry name" value="CYTOSOLIC CARBOXYPEPTIDASE"/>
    <property type="match status" value="1"/>
</dbReference>
<dbReference type="Proteomes" id="UP000549394">
    <property type="component" value="Unassembled WGS sequence"/>
</dbReference>
<evidence type="ECO:0000256" key="2">
    <source>
        <dbReference type="ARBA" id="ARBA00005988"/>
    </source>
</evidence>
<feature type="active site" description="Proton donor/acceptor" evidence="3">
    <location>
        <position position="730"/>
    </location>
</feature>
<feature type="compositionally biased region" description="Polar residues" evidence="4">
    <location>
        <begin position="1234"/>
        <end position="1245"/>
    </location>
</feature>
<dbReference type="AlphaFoldDB" id="A0A7I8VDV1"/>